<dbReference type="OrthoDB" id="9781963at2"/>
<dbReference type="SUPFAM" id="SSF54631">
    <property type="entry name" value="CBS-domain pair"/>
    <property type="match status" value="1"/>
</dbReference>
<dbReference type="EMBL" id="MOMC01000008">
    <property type="protein sequence ID" value="ONH32772.1"/>
    <property type="molecule type" value="Genomic_DNA"/>
</dbReference>
<dbReference type="InterPro" id="IPR016483">
    <property type="entry name" value="UCP006404_Pept_M50_CBS"/>
</dbReference>
<feature type="transmembrane region" description="Helical" evidence="14">
    <location>
        <begin position="127"/>
        <end position="149"/>
    </location>
</feature>
<dbReference type="GO" id="GO:0046872">
    <property type="term" value="F:metal ion binding"/>
    <property type="evidence" value="ECO:0007669"/>
    <property type="project" value="UniProtKB-UniRule"/>
</dbReference>
<evidence type="ECO:0000256" key="15">
    <source>
        <dbReference type="PIRSR" id="PIRSR006404-1"/>
    </source>
</evidence>
<dbReference type="GO" id="GO:0006508">
    <property type="term" value="P:proteolysis"/>
    <property type="evidence" value="ECO:0007669"/>
    <property type="project" value="UniProtKB-KW"/>
</dbReference>
<dbReference type="STRING" id="1834516.BL253_03245"/>
<feature type="transmembrane region" description="Helical" evidence="14">
    <location>
        <begin position="66"/>
        <end position="86"/>
    </location>
</feature>
<comment type="caution">
    <text evidence="19">The sequence shown here is derived from an EMBL/GenBank/DDBJ whole genome shotgun (WGS) entry which is preliminary data.</text>
</comment>
<keyword evidence="10 14" id="KW-1133">Transmembrane helix</keyword>
<dbReference type="Pfam" id="PF02163">
    <property type="entry name" value="Peptidase_M50"/>
    <property type="match status" value="1"/>
</dbReference>
<keyword evidence="8 14" id="KW-0378">Hydrolase</keyword>
<gene>
    <name evidence="19" type="ORF">BL253_03245</name>
</gene>
<comment type="cofactor">
    <cofactor evidence="14 16">
        <name>Zn(2+)</name>
        <dbReference type="ChEBI" id="CHEBI:29105"/>
    </cofactor>
    <text evidence="14 16">Binds 1 zinc ion per subunit.</text>
</comment>
<evidence type="ECO:0000256" key="5">
    <source>
        <dbReference type="ARBA" id="ARBA00022692"/>
    </source>
</evidence>
<keyword evidence="13 14" id="KW-0472">Membrane</keyword>
<evidence type="ECO:0000256" key="4">
    <source>
        <dbReference type="ARBA" id="ARBA00022670"/>
    </source>
</evidence>
<evidence type="ECO:0000256" key="17">
    <source>
        <dbReference type="SAM" id="MobiDB-lite"/>
    </source>
</evidence>
<comment type="similarity">
    <text evidence="2 14">Belongs to the peptidase M50B family.</text>
</comment>
<feature type="transmembrane region" description="Helical" evidence="14">
    <location>
        <begin position="243"/>
        <end position="262"/>
    </location>
</feature>
<evidence type="ECO:0000313" key="19">
    <source>
        <dbReference type="EMBL" id="ONH32772.1"/>
    </source>
</evidence>
<keyword evidence="11 14" id="KW-0482">Metalloprotease</keyword>
<keyword evidence="3 14" id="KW-1003">Cell membrane</keyword>
<evidence type="ECO:0000256" key="8">
    <source>
        <dbReference type="ARBA" id="ARBA00022801"/>
    </source>
</evidence>
<evidence type="ECO:0000256" key="16">
    <source>
        <dbReference type="PIRSR" id="PIRSR006404-2"/>
    </source>
</evidence>
<reference evidence="20" key="1">
    <citation type="submission" date="2016-10" db="EMBL/GenBank/DDBJ databases">
        <title>Frankia sp. NRRL B-16386 Genome sequencing.</title>
        <authorList>
            <person name="Ghodhbane-Gtari F."/>
            <person name="Swanson E."/>
            <person name="Gueddou A."/>
            <person name="Hezbri K."/>
            <person name="Ktari K."/>
            <person name="Nouioui I."/>
            <person name="Morris K."/>
            <person name="Simpson S."/>
            <person name="Abebe-Akele F."/>
            <person name="Thomas K."/>
            <person name="Gtari M."/>
            <person name="Tisa L.S."/>
        </authorList>
    </citation>
    <scope>NUCLEOTIDE SEQUENCE [LARGE SCALE GENOMIC DNA]</scope>
    <source>
        <strain evidence="20">NRRL B-16386</strain>
    </source>
</reference>
<evidence type="ECO:0000256" key="12">
    <source>
        <dbReference type="ARBA" id="ARBA00023122"/>
    </source>
</evidence>
<keyword evidence="4 14" id="KW-0645">Protease</keyword>
<evidence type="ECO:0000313" key="20">
    <source>
        <dbReference type="Proteomes" id="UP000188929"/>
    </source>
</evidence>
<evidence type="ECO:0000256" key="7">
    <source>
        <dbReference type="ARBA" id="ARBA00022737"/>
    </source>
</evidence>
<feature type="region of interest" description="Disordered" evidence="17">
    <location>
        <begin position="1"/>
        <end position="24"/>
    </location>
</feature>
<feature type="domain" description="Peptidase M50" evidence="18">
    <location>
        <begin position="76"/>
        <end position="149"/>
    </location>
</feature>
<dbReference type="PIRSF" id="PIRSF006404">
    <property type="entry name" value="UCP006404_Pept_M50_CBS"/>
    <property type="match status" value="1"/>
</dbReference>
<keyword evidence="5 14" id="KW-0812">Transmembrane</keyword>
<dbReference type="GO" id="GO:0008237">
    <property type="term" value="F:metallopeptidase activity"/>
    <property type="evidence" value="ECO:0007669"/>
    <property type="project" value="UniProtKB-UniRule"/>
</dbReference>
<dbReference type="RefSeq" id="WP_076813454.1">
    <property type="nucleotide sequence ID" value="NZ_MOMC01000008.1"/>
</dbReference>
<dbReference type="PANTHER" id="PTHR39188:SF3">
    <property type="entry name" value="STAGE IV SPORULATION PROTEIN FB"/>
    <property type="match status" value="1"/>
</dbReference>
<keyword evidence="9 14" id="KW-0862">Zinc</keyword>
<protein>
    <recommendedName>
        <fullName evidence="14">Zinc metalloprotease</fullName>
    </recommendedName>
</protein>
<evidence type="ECO:0000256" key="10">
    <source>
        <dbReference type="ARBA" id="ARBA00022989"/>
    </source>
</evidence>
<keyword evidence="6 14" id="KW-0479">Metal-binding</keyword>
<evidence type="ECO:0000256" key="2">
    <source>
        <dbReference type="ARBA" id="ARBA00007931"/>
    </source>
</evidence>
<sequence length="413" mass="43535">MADQPNATGPNAQASSTPPAQRPPGFRIGRVRGVPIYVSPLAVVFAVLVATIYADRQRSRLVDPSDALILLLAVITAVGFLVSILLHEIGHAVVAEQFKLRARSVTVHGFAGFTQHEKEPQTAGRQFLLSFSGPFVNGVLAGLCYLGLLGVSSDSSTGVVLLDLGVTNLLLFGFNLLPGLPLDGGGVVVAAVWRITGDRLHGLRGGAYGGLGVAGALAIAIVYAPEDGYPIGSLTLGPGNGLYRFYSLALVGFVGFGAYQSLRAAGLREKLPELRAGRLIRKTLPVDGSVPLAEALRHAQQVGATAVSVVDATGNPIMIMNGASVDAMPEHRRPWVGISEVSRTIEPSMILDADLTGEELLNHIQRHPASEYLVTQNGRPVGVLVMVDLVARLDRNAARRMVGRTPGRPPVGR</sequence>
<comment type="subcellular location">
    <subcellularLocation>
        <location evidence="1 14">Cell membrane</location>
        <topology evidence="1 14">Multi-pass membrane protein</topology>
    </subcellularLocation>
</comment>
<proteinExistence type="inferred from homology"/>
<evidence type="ECO:0000256" key="11">
    <source>
        <dbReference type="ARBA" id="ARBA00023049"/>
    </source>
</evidence>
<dbReference type="InterPro" id="IPR046342">
    <property type="entry name" value="CBS_dom_sf"/>
</dbReference>
<feature type="compositionally biased region" description="Polar residues" evidence="17">
    <location>
        <begin position="1"/>
        <end position="19"/>
    </location>
</feature>
<dbReference type="GO" id="GO:0005886">
    <property type="term" value="C:plasma membrane"/>
    <property type="evidence" value="ECO:0007669"/>
    <property type="project" value="UniProtKB-SubCell"/>
</dbReference>
<accession>A0A1V2IHU6</accession>
<name>A0A1V2IHU6_9ACTN</name>
<evidence type="ECO:0000256" key="14">
    <source>
        <dbReference type="PIRNR" id="PIRNR006404"/>
    </source>
</evidence>
<evidence type="ECO:0000256" key="6">
    <source>
        <dbReference type="ARBA" id="ARBA00022723"/>
    </source>
</evidence>
<dbReference type="AlphaFoldDB" id="A0A1V2IHU6"/>
<evidence type="ECO:0000256" key="1">
    <source>
        <dbReference type="ARBA" id="ARBA00004651"/>
    </source>
</evidence>
<feature type="transmembrane region" description="Helical" evidence="14">
    <location>
        <begin position="169"/>
        <end position="193"/>
    </location>
</feature>
<dbReference type="InterPro" id="IPR008915">
    <property type="entry name" value="Peptidase_M50"/>
</dbReference>
<feature type="binding site" evidence="16">
    <location>
        <position position="91"/>
    </location>
    <ligand>
        <name>Zn(2+)</name>
        <dbReference type="ChEBI" id="CHEBI:29105"/>
        <note>catalytic</note>
    </ligand>
</feature>
<keyword evidence="12" id="KW-0129">CBS domain</keyword>
<feature type="transmembrane region" description="Helical" evidence="14">
    <location>
        <begin position="205"/>
        <end position="223"/>
    </location>
</feature>
<evidence type="ECO:0000256" key="3">
    <source>
        <dbReference type="ARBA" id="ARBA00022475"/>
    </source>
</evidence>
<feature type="transmembrane region" description="Helical" evidence="14">
    <location>
        <begin position="34"/>
        <end position="54"/>
    </location>
</feature>
<organism evidence="19 20">
    <name type="scientific">Pseudofrankia asymbiotica</name>
    <dbReference type="NCBI Taxonomy" id="1834516"/>
    <lineage>
        <taxon>Bacteria</taxon>
        <taxon>Bacillati</taxon>
        <taxon>Actinomycetota</taxon>
        <taxon>Actinomycetes</taxon>
        <taxon>Frankiales</taxon>
        <taxon>Frankiaceae</taxon>
        <taxon>Pseudofrankia</taxon>
    </lineage>
</organism>
<feature type="binding site" evidence="16">
    <location>
        <position position="87"/>
    </location>
    <ligand>
        <name>Zn(2+)</name>
        <dbReference type="ChEBI" id="CHEBI:29105"/>
        <note>catalytic</note>
    </ligand>
</feature>
<evidence type="ECO:0000259" key="18">
    <source>
        <dbReference type="Pfam" id="PF02163"/>
    </source>
</evidence>
<feature type="active site" evidence="15">
    <location>
        <position position="88"/>
    </location>
</feature>
<feature type="binding site" evidence="16">
    <location>
        <position position="183"/>
    </location>
    <ligand>
        <name>Zn(2+)</name>
        <dbReference type="ChEBI" id="CHEBI:29105"/>
        <note>catalytic</note>
    </ligand>
</feature>
<keyword evidence="20" id="KW-1185">Reference proteome</keyword>
<evidence type="ECO:0000256" key="9">
    <source>
        <dbReference type="ARBA" id="ARBA00022833"/>
    </source>
</evidence>
<dbReference type="PANTHER" id="PTHR39188">
    <property type="entry name" value="MEMBRANE-ASSOCIATED ZINC METALLOPROTEASE M50B"/>
    <property type="match status" value="1"/>
</dbReference>
<keyword evidence="7" id="KW-0677">Repeat</keyword>
<dbReference type="Proteomes" id="UP000188929">
    <property type="component" value="Unassembled WGS sequence"/>
</dbReference>
<evidence type="ECO:0000256" key="13">
    <source>
        <dbReference type="ARBA" id="ARBA00023136"/>
    </source>
</evidence>